<organism evidence="9 10">
    <name type="scientific">Drosophila hydei</name>
    <name type="common">Fruit fly</name>
    <dbReference type="NCBI Taxonomy" id="7224"/>
    <lineage>
        <taxon>Eukaryota</taxon>
        <taxon>Metazoa</taxon>
        <taxon>Ecdysozoa</taxon>
        <taxon>Arthropoda</taxon>
        <taxon>Hexapoda</taxon>
        <taxon>Insecta</taxon>
        <taxon>Pterygota</taxon>
        <taxon>Neoptera</taxon>
        <taxon>Endopterygota</taxon>
        <taxon>Diptera</taxon>
        <taxon>Brachycera</taxon>
        <taxon>Muscomorpha</taxon>
        <taxon>Ephydroidea</taxon>
        <taxon>Drosophilidae</taxon>
        <taxon>Drosophila</taxon>
    </lineage>
</organism>
<evidence type="ECO:0000256" key="2">
    <source>
        <dbReference type="ARBA" id="ARBA00008335"/>
    </source>
</evidence>
<feature type="transmembrane region" description="Helical" evidence="7">
    <location>
        <begin position="12"/>
        <end position="32"/>
    </location>
</feature>
<dbReference type="InterPro" id="IPR005829">
    <property type="entry name" value="Sugar_transporter_CS"/>
</dbReference>
<keyword evidence="5 7" id="KW-1133">Transmembrane helix</keyword>
<dbReference type="GeneID" id="111604751"/>
<dbReference type="PANTHER" id="PTHR23511">
    <property type="entry name" value="SYNAPTIC VESICLE GLYCOPROTEIN 2"/>
    <property type="match status" value="1"/>
</dbReference>
<keyword evidence="6 7" id="KW-0472">Membrane</keyword>
<dbReference type="GO" id="GO:0022857">
    <property type="term" value="F:transmembrane transporter activity"/>
    <property type="evidence" value="ECO:0007669"/>
    <property type="project" value="InterPro"/>
</dbReference>
<evidence type="ECO:0000256" key="5">
    <source>
        <dbReference type="ARBA" id="ARBA00022989"/>
    </source>
</evidence>
<dbReference type="Proteomes" id="UP000504633">
    <property type="component" value="Unplaced"/>
</dbReference>
<dbReference type="InterPro" id="IPR036259">
    <property type="entry name" value="MFS_trans_sf"/>
</dbReference>
<reference evidence="10" key="1">
    <citation type="submission" date="2025-08" db="UniProtKB">
        <authorList>
            <consortium name="RefSeq"/>
        </authorList>
    </citation>
    <scope>IDENTIFICATION</scope>
    <source>
        <strain evidence="10">15085-1641.00</strain>
        <tissue evidence="10">Whole body</tissue>
    </source>
</reference>
<dbReference type="PROSITE" id="PS50850">
    <property type="entry name" value="MFS"/>
    <property type="match status" value="1"/>
</dbReference>
<comment type="subcellular location">
    <subcellularLocation>
        <location evidence="1">Membrane</location>
        <topology evidence="1">Multi-pass membrane protein</topology>
    </subcellularLocation>
</comment>
<evidence type="ECO:0000256" key="6">
    <source>
        <dbReference type="ARBA" id="ARBA00023136"/>
    </source>
</evidence>
<keyword evidence="3" id="KW-0813">Transport</keyword>
<feature type="transmembrane region" description="Helical" evidence="7">
    <location>
        <begin position="146"/>
        <end position="168"/>
    </location>
</feature>
<dbReference type="OMA" id="MERICRM"/>
<dbReference type="Pfam" id="PF00083">
    <property type="entry name" value="Sugar_tr"/>
    <property type="match status" value="1"/>
</dbReference>
<evidence type="ECO:0000256" key="1">
    <source>
        <dbReference type="ARBA" id="ARBA00004141"/>
    </source>
</evidence>
<evidence type="ECO:0000259" key="8">
    <source>
        <dbReference type="PROSITE" id="PS50850"/>
    </source>
</evidence>
<feature type="transmembrane region" description="Helical" evidence="7">
    <location>
        <begin position="352"/>
        <end position="370"/>
    </location>
</feature>
<dbReference type="GO" id="GO:0016020">
    <property type="term" value="C:membrane"/>
    <property type="evidence" value="ECO:0007669"/>
    <property type="project" value="UniProtKB-SubCell"/>
</dbReference>
<feature type="transmembrane region" description="Helical" evidence="7">
    <location>
        <begin position="188"/>
        <end position="206"/>
    </location>
</feature>
<feature type="transmembrane region" description="Helical" evidence="7">
    <location>
        <begin position="377"/>
        <end position="394"/>
    </location>
</feature>
<feature type="transmembrane region" description="Helical" evidence="7">
    <location>
        <begin position="436"/>
        <end position="458"/>
    </location>
</feature>
<feature type="transmembrane region" description="Helical" evidence="7">
    <location>
        <begin position="88"/>
        <end position="106"/>
    </location>
</feature>
<dbReference type="PANTHER" id="PTHR23511:SF37">
    <property type="entry name" value="MAJOR FACILITATOR SUPERFAMILY (MFS) PROFILE DOMAIN-CONTAINING PROTEIN-RELATED"/>
    <property type="match status" value="1"/>
</dbReference>
<dbReference type="InterPro" id="IPR005828">
    <property type="entry name" value="MFS_sugar_transport-like"/>
</dbReference>
<comment type="similarity">
    <text evidence="2">Belongs to the major facilitator superfamily.</text>
</comment>
<dbReference type="OrthoDB" id="10262656at2759"/>
<evidence type="ECO:0000313" key="10">
    <source>
        <dbReference type="RefSeq" id="XP_023178703.1"/>
    </source>
</evidence>
<sequence>MGEYNIDDALKVIGFGRMHFIIFICCVTQQMFISNEQFGISLVIVAASCDYYVSEHRMSWLMFSTFAAQVSTSHFMGYQADKIGRRKLLLIASVLCIFSSFMSSLMPDFWSFLAFRFLVGVFVPGPGMALLTYLSEFTKVELRPKVINFLYYAIGFSLIYMAAVAMYVLPLDLRLRVHKDYAITSWRILMWAQLVPGIISCFMLWGMPESPKYYLSVGKSNEAYAVLERCCRYNKGKDVTLKSLGIDSLKKPESQVDPSLAQKRACTRIWYETKPIFQRPLLTKMLLIMFSMFLLFGTGFGLTVWIPRVLKMSNDLHKDLILCDMIEMSNALNISLTDTRCHLSMRTMLASVYLGACTLVFSVMITLLLFWVHLKTILLMFAVLSIMGGTVLNFVKLHELVVVCCILLTIPPLCCVRLALSILIDLTPTHLRSKAVSLATMFGRIGVLFTSMYVGYTLDLNCFFTFNLFVLLMFAFFMAVLFLPYDTRSGSIS</sequence>
<accession>A0A6J1MD98</accession>
<name>A0A6J1MD98_DROHY</name>
<dbReference type="KEGG" id="dhe:111604751"/>
<dbReference type="Gene3D" id="1.20.1250.20">
    <property type="entry name" value="MFS general substrate transporter like domains"/>
    <property type="match status" value="1"/>
</dbReference>
<protein>
    <submittedName>
        <fullName evidence="10">Synaptic vesicle glycoprotein 2B-like isoform X1</fullName>
    </submittedName>
</protein>
<gene>
    <name evidence="10" type="primary">LOC111604751</name>
</gene>
<keyword evidence="4 7" id="KW-0812">Transmembrane</keyword>
<feature type="domain" description="Major facilitator superfamily (MFS) profile" evidence="8">
    <location>
        <begin position="1"/>
        <end position="488"/>
    </location>
</feature>
<feature type="transmembrane region" description="Helical" evidence="7">
    <location>
        <begin position="286"/>
        <end position="306"/>
    </location>
</feature>
<dbReference type="PROSITE" id="PS00216">
    <property type="entry name" value="SUGAR_TRANSPORT_1"/>
    <property type="match status" value="1"/>
</dbReference>
<dbReference type="InterPro" id="IPR020846">
    <property type="entry name" value="MFS_dom"/>
</dbReference>
<proteinExistence type="inferred from homology"/>
<dbReference type="AlphaFoldDB" id="A0A6J1MD98"/>
<evidence type="ECO:0000256" key="7">
    <source>
        <dbReference type="SAM" id="Phobius"/>
    </source>
</evidence>
<evidence type="ECO:0000256" key="4">
    <source>
        <dbReference type="ARBA" id="ARBA00022692"/>
    </source>
</evidence>
<feature type="transmembrane region" description="Helical" evidence="7">
    <location>
        <begin position="464"/>
        <end position="485"/>
    </location>
</feature>
<dbReference type="SUPFAM" id="SSF103473">
    <property type="entry name" value="MFS general substrate transporter"/>
    <property type="match status" value="1"/>
</dbReference>
<evidence type="ECO:0000256" key="3">
    <source>
        <dbReference type="ARBA" id="ARBA00022448"/>
    </source>
</evidence>
<keyword evidence="9" id="KW-1185">Reference proteome</keyword>
<feature type="transmembrane region" description="Helical" evidence="7">
    <location>
        <begin position="112"/>
        <end position="134"/>
    </location>
</feature>
<dbReference type="RefSeq" id="XP_023178703.1">
    <property type="nucleotide sequence ID" value="XM_023322935.2"/>
</dbReference>
<feature type="transmembrane region" description="Helical" evidence="7">
    <location>
        <begin position="400"/>
        <end position="424"/>
    </location>
</feature>
<evidence type="ECO:0000313" key="9">
    <source>
        <dbReference type="Proteomes" id="UP000504633"/>
    </source>
</evidence>